<organism evidence="1 2">
    <name type="scientific">Pseudaminobacter soli</name>
    <name type="common">ex Li et al. 2025</name>
    <dbReference type="NCBI Taxonomy" id="1295366"/>
    <lineage>
        <taxon>Bacteria</taxon>
        <taxon>Pseudomonadati</taxon>
        <taxon>Pseudomonadota</taxon>
        <taxon>Alphaproteobacteria</taxon>
        <taxon>Hyphomicrobiales</taxon>
        <taxon>Phyllobacteriaceae</taxon>
        <taxon>Pseudaminobacter</taxon>
    </lineage>
</organism>
<dbReference type="PANTHER" id="PTHR34472">
    <property type="entry name" value="SULFUR CARRIER PROTEIN THIS"/>
    <property type="match status" value="1"/>
</dbReference>
<dbReference type="SUPFAM" id="SSF54285">
    <property type="entry name" value="MoaD/ThiS"/>
    <property type="match status" value="1"/>
</dbReference>
<dbReference type="Proteomes" id="UP000240653">
    <property type="component" value="Unassembled WGS sequence"/>
</dbReference>
<dbReference type="EMBL" id="PXYL01000002">
    <property type="protein sequence ID" value="PSJ62998.1"/>
    <property type="molecule type" value="Genomic_DNA"/>
</dbReference>
<protein>
    <submittedName>
        <fullName evidence="1">Thiamine biosynthesis protein ThiS</fullName>
    </submittedName>
</protein>
<dbReference type="NCBIfam" id="TIGR01683">
    <property type="entry name" value="thiS"/>
    <property type="match status" value="1"/>
</dbReference>
<evidence type="ECO:0000313" key="1">
    <source>
        <dbReference type="EMBL" id="PSJ62998.1"/>
    </source>
</evidence>
<dbReference type="OrthoDB" id="197113at2"/>
<dbReference type="RefSeq" id="WP_106722908.1">
    <property type="nucleotide sequence ID" value="NZ_PXYL01000002.1"/>
</dbReference>
<keyword evidence="2" id="KW-1185">Reference proteome</keyword>
<dbReference type="Gene3D" id="3.10.20.30">
    <property type="match status" value="1"/>
</dbReference>
<gene>
    <name evidence="1" type="primary">thiS</name>
    <name evidence="1" type="ORF">C7I85_05405</name>
</gene>
<dbReference type="Pfam" id="PF02597">
    <property type="entry name" value="ThiS"/>
    <property type="match status" value="1"/>
</dbReference>
<dbReference type="PANTHER" id="PTHR34472:SF1">
    <property type="entry name" value="SULFUR CARRIER PROTEIN THIS"/>
    <property type="match status" value="1"/>
</dbReference>
<comment type="caution">
    <text evidence="1">The sequence shown here is derived from an EMBL/GenBank/DDBJ whole genome shotgun (WGS) entry which is preliminary data.</text>
</comment>
<dbReference type="InterPro" id="IPR003749">
    <property type="entry name" value="ThiS/MoaD-like"/>
</dbReference>
<name>A0A2P7SKI6_9HYPH</name>
<dbReference type="InterPro" id="IPR016155">
    <property type="entry name" value="Mopterin_synth/thiamin_S_b"/>
</dbReference>
<evidence type="ECO:0000313" key="2">
    <source>
        <dbReference type="Proteomes" id="UP000240653"/>
    </source>
</evidence>
<accession>A0A2P7SKI6</accession>
<proteinExistence type="predicted"/>
<reference evidence="1 2" key="1">
    <citation type="submission" date="2018-03" db="EMBL/GenBank/DDBJ databases">
        <title>The draft genome of Mesorhizobium soli JCM 19897.</title>
        <authorList>
            <person name="Li L."/>
            <person name="Liu L."/>
            <person name="Liang L."/>
            <person name="Wang T."/>
            <person name="Zhang X."/>
        </authorList>
    </citation>
    <scope>NUCLEOTIDE SEQUENCE [LARGE SCALE GENOMIC DNA]</scope>
    <source>
        <strain evidence="1 2">JCM 19897</strain>
    </source>
</reference>
<dbReference type="InterPro" id="IPR010035">
    <property type="entry name" value="Thi_S"/>
</dbReference>
<sequence>MKLTVNGKAQDVAATTLAALLAELEYEGRWLATAHNGELVRAAERGECRLAEGDRIEILSPMQGG</sequence>
<dbReference type="AlphaFoldDB" id="A0A2P7SKI6"/>
<dbReference type="InterPro" id="IPR012675">
    <property type="entry name" value="Beta-grasp_dom_sf"/>
</dbReference>
<dbReference type="CDD" id="cd00565">
    <property type="entry name" value="Ubl_ThiS"/>
    <property type="match status" value="1"/>
</dbReference>